<dbReference type="AlphaFoldDB" id="A0A151UDE6"/>
<dbReference type="Proteomes" id="UP000075243">
    <property type="component" value="Unassembled WGS sequence"/>
</dbReference>
<proteinExistence type="predicted"/>
<reference evidence="1" key="1">
    <citation type="journal article" date="2012" name="Nat. Biotechnol.">
        <title>Draft genome sequence of pigeonpea (Cajanus cajan), an orphan legume crop of resource-poor farmers.</title>
        <authorList>
            <person name="Varshney R.K."/>
            <person name="Chen W."/>
            <person name="Li Y."/>
            <person name="Bharti A.K."/>
            <person name="Saxena R.K."/>
            <person name="Schlueter J.A."/>
            <person name="Donoghue M.T."/>
            <person name="Azam S."/>
            <person name="Fan G."/>
            <person name="Whaley A.M."/>
            <person name="Farmer A.D."/>
            <person name="Sheridan J."/>
            <person name="Iwata A."/>
            <person name="Tuteja R."/>
            <person name="Penmetsa R.V."/>
            <person name="Wu W."/>
            <person name="Upadhyaya H.D."/>
            <person name="Yang S.P."/>
            <person name="Shah T."/>
            <person name="Saxena K.B."/>
            <person name="Michael T."/>
            <person name="McCombie W.R."/>
            <person name="Yang B."/>
            <person name="Zhang G."/>
            <person name="Yang H."/>
            <person name="Wang J."/>
            <person name="Spillane C."/>
            <person name="Cook D.R."/>
            <person name="May G.D."/>
            <person name="Xu X."/>
            <person name="Jackson S.A."/>
        </authorList>
    </citation>
    <scope>NUCLEOTIDE SEQUENCE [LARGE SCALE GENOMIC DNA]</scope>
</reference>
<evidence type="ECO:0000313" key="2">
    <source>
        <dbReference type="Proteomes" id="UP000075243"/>
    </source>
</evidence>
<dbReference type="EMBL" id="AGCT01018927">
    <property type="protein sequence ID" value="KYP77325.1"/>
    <property type="molecule type" value="Genomic_DNA"/>
</dbReference>
<protein>
    <submittedName>
        <fullName evidence="1">Uncharacterized protein</fullName>
    </submittedName>
</protein>
<keyword evidence="2" id="KW-1185">Reference proteome</keyword>
<gene>
    <name evidence="1" type="ORF">KK1_048996</name>
</gene>
<evidence type="ECO:0000313" key="1">
    <source>
        <dbReference type="EMBL" id="KYP77325.1"/>
    </source>
</evidence>
<organism evidence="1 2">
    <name type="scientific">Cajanus cajan</name>
    <name type="common">Pigeon pea</name>
    <name type="synonym">Cajanus indicus</name>
    <dbReference type="NCBI Taxonomy" id="3821"/>
    <lineage>
        <taxon>Eukaryota</taxon>
        <taxon>Viridiplantae</taxon>
        <taxon>Streptophyta</taxon>
        <taxon>Embryophyta</taxon>
        <taxon>Tracheophyta</taxon>
        <taxon>Spermatophyta</taxon>
        <taxon>Magnoliopsida</taxon>
        <taxon>eudicotyledons</taxon>
        <taxon>Gunneridae</taxon>
        <taxon>Pentapetalae</taxon>
        <taxon>rosids</taxon>
        <taxon>fabids</taxon>
        <taxon>Fabales</taxon>
        <taxon>Fabaceae</taxon>
        <taxon>Papilionoideae</taxon>
        <taxon>50 kb inversion clade</taxon>
        <taxon>NPAAA clade</taxon>
        <taxon>indigoferoid/millettioid clade</taxon>
        <taxon>Phaseoleae</taxon>
        <taxon>Cajanus</taxon>
    </lineage>
</organism>
<accession>A0A151UDE6</accession>
<comment type="caution">
    <text evidence="1">The sequence shown here is derived from an EMBL/GenBank/DDBJ whole genome shotgun (WGS) entry which is preliminary data.</text>
</comment>
<sequence>MIGKRPLEANPTVLDIQNIHSQLNYSNQILHQISLKIFKEKIETNLKSPLGIKPLERSLIPKILKHNVSPSP</sequence>
<name>A0A151UDE6_CAJCA</name>
<dbReference type="Gramene" id="C.cajan_45383.t">
    <property type="protein sequence ID" value="C.cajan_45383.t.cds1"/>
    <property type="gene ID" value="C.cajan_45383"/>
</dbReference>